<evidence type="ECO:0000259" key="2">
    <source>
        <dbReference type="Pfam" id="PF01055"/>
    </source>
</evidence>
<organism evidence="6 7">
    <name type="scientific">Cohnella phaseoli</name>
    <dbReference type="NCBI Taxonomy" id="456490"/>
    <lineage>
        <taxon>Bacteria</taxon>
        <taxon>Bacillati</taxon>
        <taxon>Bacillota</taxon>
        <taxon>Bacilli</taxon>
        <taxon>Bacillales</taxon>
        <taxon>Paenibacillaceae</taxon>
        <taxon>Cohnella</taxon>
    </lineage>
</organism>
<dbReference type="SUPFAM" id="SSF51011">
    <property type="entry name" value="Glycosyl hydrolase domain"/>
    <property type="match status" value="1"/>
</dbReference>
<dbReference type="Proteomes" id="UP000256977">
    <property type="component" value="Unassembled WGS sequence"/>
</dbReference>
<feature type="domain" description="Glycosyl hydrolase family 31 C-terminal" evidence="4">
    <location>
        <begin position="970"/>
        <end position="1056"/>
    </location>
</feature>
<name>A0A3D9IP52_9BACL</name>
<dbReference type="InterPro" id="IPR011013">
    <property type="entry name" value="Gal_mutarotase_sf_dom"/>
</dbReference>
<feature type="domain" description="Lmo2446-like N-terminal" evidence="5">
    <location>
        <begin position="264"/>
        <end position="335"/>
    </location>
</feature>
<dbReference type="AlphaFoldDB" id="A0A3D9IP52"/>
<dbReference type="Pfam" id="PF22681">
    <property type="entry name" value="Lmo2446-like_N"/>
    <property type="match status" value="1"/>
</dbReference>
<gene>
    <name evidence="6" type="ORF">DFP98_12534</name>
</gene>
<evidence type="ECO:0000259" key="5">
    <source>
        <dbReference type="Pfam" id="PF22681"/>
    </source>
</evidence>
<dbReference type="SUPFAM" id="SSF51445">
    <property type="entry name" value="(Trans)glycosidases"/>
    <property type="match status" value="1"/>
</dbReference>
<comment type="similarity">
    <text evidence="1">Belongs to the glycosyl hydrolase 31 family.</text>
</comment>
<reference evidence="6 7" key="1">
    <citation type="submission" date="2018-07" db="EMBL/GenBank/DDBJ databases">
        <title>Genomic Encyclopedia of Type Strains, Phase III (KMG-III): the genomes of soil and plant-associated and newly described type strains.</title>
        <authorList>
            <person name="Whitman W."/>
        </authorList>
    </citation>
    <scope>NUCLEOTIDE SEQUENCE [LARGE SCALE GENOMIC DNA]</scope>
    <source>
        <strain evidence="6 7">CECT 7287</strain>
    </source>
</reference>
<dbReference type="InterPro" id="IPR017853">
    <property type="entry name" value="GH"/>
</dbReference>
<dbReference type="PANTHER" id="PTHR43863">
    <property type="entry name" value="HYDROLASE, PUTATIVE (AFU_ORTHOLOGUE AFUA_1G03140)-RELATED"/>
    <property type="match status" value="1"/>
</dbReference>
<dbReference type="Gene3D" id="2.60.40.1180">
    <property type="entry name" value="Golgi alpha-mannosidase II"/>
    <property type="match status" value="2"/>
</dbReference>
<dbReference type="RefSeq" id="WP_116063607.1">
    <property type="nucleotide sequence ID" value="NZ_QRDZ01000025.1"/>
</dbReference>
<dbReference type="CDD" id="cd14752">
    <property type="entry name" value="GH31_N"/>
    <property type="match status" value="1"/>
</dbReference>
<dbReference type="EMBL" id="QRDZ01000025">
    <property type="protein sequence ID" value="RED63487.1"/>
    <property type="molecule type" value="Genomic_DNA"/>
</dbReference>
<evidence type="ECO:0000313" key="7">
    <source>
        <dbReference type="Proteomes" id="UP000256977"/>
    </source>
</evidence>
<dbReference type="GO" id="GO:0005975">
    <property type="term" value="P:carbohydrate metabolic process"/>
    <property type="evidence" value="ECO:0007669"/>
    <property type="project" value="InterPro"/>
</dbReference>
<dbReference type="InterPro" id="IPR013780">
    <property type="entry name" value="Glyco_hydro_b"/>
</dbReference>
<dbReference type="InterPro" id="IPR055242">
    <property type="entry name" value="Lmo2446-like_N"/>
</dbReference>
<dbReference type="InterPro" id="IPR013783">
    <property type="entry name" value="Ig-like_fold"/>
</dbReference>
<dbReference type="InterPro" id="IPR048395">
    <property type="entry name" value="Glyco_hydro_31_C"/>
</dbReference>
<evidence type="ECO:0000256" key="1">
    <source>
        <dbReference type="ARBA" id="ARBA00007806"/>
    </source>
</evidence>
<dbReference type="GO" id="GO:0030246">
    <property type="term" value="F:carbohydrate binding"/>
    <property type="evidence" value="ECO:0007669"/>
    <property type="project" value="InterPro"/>
</dbReference>
<accession>A0A3D9IP52</accession>
<feature type="domain" description="Glycoside hydrolase family 31 N-terminal" evidence="3">
    <location>
        <begin position="490"/>
        <end position="557"/>
    </location>
</feature>
<sequence>MNKTRQMLRDALRDGALLRFGGMKMGIVREVGPWLEKVAESLAASDDSSPREKAYWLWIAGEYINRGGERELLERYSGLIEAGIASIADAWNAADSHWLWDEGPDVYLSNLALYYAALRSIGNVYRSDKAQKLCKDIREATFASFMHGKHFVSRKGTDEVWPDIVAAAVPFGLLSAGDLAMLEALVRLDEARTESAESAGLLSAYYSEVGGIGRARTLRDQAAALSGGEANAFLAWAEDQLAIKSPGFVPGESQDGGDAGVRFIHAPVGGESPYQAGNNERYPRLVAVGERVAIRTFSAPFRSSDEIALEVVAGVSAPTFLSMQAVENEAGEQYWEAELAPFAETEQVRYRFVRDPEGAGEASDWYSFEVLRWMNLSRATGIAQAENGDVTVRFEPVIKAGPVPCLNARSHPSGAVSFRLELIDGDNSGSEARKTWKTEGRCRVGGAEVSVEGGRFAASLFDAEGKRVSASYKQEEAAPFQALIDRTGTVYKLRLNFALKDGERLYGMGERFARMEFRGCELDNYVFNQYKDQGFRTYIPVPVVYSSGGYGLYLQSSLYSVFRFGTVREDLMQIEANVGPERQTVDYWLFAGKPLELVGTFAELTGKPKLPPKWAFGPWMSSNNWDSEREVDEQLARTAEHAVPSTVMVLEQWSDESSFYIFNDAGYETKSGSERFAYDDFSFPAWGRWPDPRKLVERIHGQGIRVLLWQAPVMKFMDGIAHIQRDEDERYMVEQEYEVRHADGSPYRIPDYEWFRGSLVPDFTNPDAADWWLGKRRYLLEDIGIDGFKTDGGECIYGSELQFHDGRSGAEMRNEYPNNYIAAFQQFADRYVDGGAITFSRAGYTGAQAMPLHWAGDEKSTFEAFRATIVAGLSCGLSGIPFWGWDLGGFSGDIPTAELYVRSAAMAAFCPVMQYHAESKGQYNMDRTPWNIAERTGRPEVLSLYKRFADIRMNLLPYVWEQARKSASTGYPLMRALLLAYPEDEKCAHLTTQYLFGDSLLVAPVAEEGALETEVYFPEGRWLSLFNEDIIVGPRTAEVEAGWSDIPVYMKENAVVPLNLGAVRKLADDVGNAVDRYANLTLMIYATDSLIYRLEDEAGCSIGLTVSKSDAALKIRVEAEGGEAPVTLLFRGLERDVVQVTQEGNSWRRAGSVGDLSAGSWHARTGETLVCAGQGVSIFTIELGVE</sequence>
<dbReference type="InterPro" id="IPR000322">
    <property type="entry name" value="Glyco_hydro_31_TIM"/>
</dbReference>
<dbReference type="Pfam" id="PF13802">
    <property type="entry name" value="Gal_mutarotas_2"/>
    <property type="match status" value="1"/>
</dbReference>
<feature type="domain" description="Glycoside hydrolase family 31 TIM barrel" evidence="2">
    <location>
        <begin position="608"/>
        <end position="961"/>
    </location>
</feature>
<dbReference type="Gene3D" id="3.20.20.80">
    <property type="entry name" value="Glycosidases"/>
    <property type="match status" value="1"/>
</dbReference>
<evidence type="ECO:0000259" key="3">
    <source>
        <dbReference type="Pfam" id="PF13802"/>
    </source>
</evidence>
<dbReference type="Pfam" id="PF01055">
    <property type="entry name" value="Glyco_hydro_31_2nd"/>
    <property type="match status" value="1"/>
</dbReference>
<evidence type="ECO:0000313" key="6">
    <source>
        <dbReference type="EMBL" id="RED63487.1"/>
    </source>
</evidence>
<dbReference type="GO" id="GO:0004553">
    <property type="term" value="F:hydrolase activity, hydrolyzing O-glycosyl compounds"/>
    <property type="evidence" value="ECO:0007669"/>
    <property type="project" value="InterPro"/>
</dbReference>
<comment type="caution">
    <text evidence="6">The sequence shown here is derived from an EMBL/GenBank/DDBJ whole genome shotgun (WGS) entry which is preliminary data.</text>
</comment>
<dbReference type="PANTHER" id="PTHR43863:SF2">
    <property type="entry name" value="MALTASE-GLUCOAMYLASE"/>
    <property type="match status" value="1"/>
</dbReference>
<keyword evidence="6" id="KW-0378">Hydrolase</keyword>
<protein>
    <submittedName>
        <fullName evidence="6">Alpha-glucosidase (Family GH31 glycosyl hydrolase)</fullName>
    </submittedName>
</protein>
<dbReference type="InterPro" id="IPR051816">
    <property type="entry name" value="Glycosyl_Hydrolase_31"/>
</dbReference>
<dbReference type="Pfam" id="PF21365">
    <property type="entry name" value="Glyco_hydro_31_3rd"/>
    <property type="match status" value="1"/>
</dbReference>
<dbReference type="Gene3D" id="2.60.40.1760">
    <property type="entry name" value="glycosyl hydrolase (family 31)"/>
    <property type="match status" value="1"/>
</dbReference>
<dbReference type="InterPro" id="IPR025887">
    <property type="entry name" value="Glyco_hydro_31_N_dom"/>
</dbReference>
<keyword evidence="7" id="KW-1185">Reference proteome</keyword>
<evidence type="ECO:0000259" key="4">
    <source>
        <dbReference type="Pfam" id="PF21365"/>
    </source>
</evidence>
<dbReference type="Gene3D" id="2.60.40.10">
    <property type="entry name" value="Immunoglobulins"/>
    <property type="match status" value="1"/>
</dbReference>
<dbReference type="CDD" id="cd06597">
    <property type="entry name" value="GH31_transferase_CtsY"/>
    <property type="match status" value="1"/>
</dbReference>
<dbReference type="SUPFAM" id="SSF74650">
    <property type="entry name" value="Galactose mutarotase-like"/>
    <property type="match status" value="1"/>
</dbReference>
<proteinExistence type="inferred from homology"/>
<dbReference type="OrthoDB" id="176168at2"/>